<gene>
    <name evidence="5" type="ORF">BSZ37_01425</name>
</gene>
<dbReference type="InterPro" id="IPR011008">
    <property type="entry name" value="Dimeric_a/b-barrel"/>
</dbReference>
<sequence>MRPLDRTDRAIVAVLQKNARTSNKEVAAAVGVAPSTALERTRRLEADGVLVGYHAEVSAEAVGAGLQALVAVRLQRHARPVVEAFEAHALSLPEVVQVFHTTGASDFLVHVAVHDTDHLRTLALASFTERPEVARIETSLLFAHRRTAGVAVAPG</sequence>
<dbReference type="EMBL" id="MQWD01000001">
    <property type="protein sequence ID" value="PAP75195.1"/>
    <property type="molecule type" value="Genomic_DNA"/>
</dbReference>
<evidence type="ECO:0000256" key="3">
    <source>
        <dbReference type="ARBA" id="ARBA00023163"/>
    </source>
</evidence>
<dbReference type="GO" id="GO:0043565">
    <property type="term" value="F:sequence-specific DNA binding"/>
    <property type="evidence" value="ECO:0007669"/>
    <property type="project" value="InterPro"/>
</dbReference>
<keyword evidence="3" id="KW-0804">Transcription</keyword>
<dbReference type="Pfam" id="PF13404">
    <property type="entry name" value="HTH_AsnC-type"/>
    <property type="match status" value="1"/>
</dbReference>
<keyword evidence="6" id="KW-1185">Reference proteome</keyword>
<dbReference type="InterPro" id="IPR036390">
    <property type="entry name" value="WH_DNA-bd_sf"/>
</dbReference>
<dbReference type="AlphaFoldDB" id="A0A271IWU6"/>
<dbReference type="Gene3D" id="3.30.70.920">
    <property type="match status" value="1"/>
</dbReference>
<dbReference type="InterPro" id="IPR019888">
    <property type="entry name" value="Tscrpt_reg_AsnC-like"/>
</dbReference>
<accession>A0A271IWU6</accession>
<evidence type="ECO:0000313" key="6">
    <source>
        <dbReference type="Proteomes" id="UP000216339"/>
    </source>
</evidence>
<evidence type="ECO:0000256" key="2">
    <source>
        <dbReference type="ARBA" id="ARBA00023125"/>
    </source>
</evidence>
<evidence type="ECO:0000259" key="4">
    <source>
        <dbReference type="PROSITE" id="PS50956"/>
    </source>
</evidence>
<reference evidence="5 6" key="1">
    <citation type="submission" date="2016-11" db="EMBL/GenBank/DDBJ databases">
        <title>Study of marine rhodopsin-containing bacteria.</title>
        <authorList>
            <person name="Yoshizawa S."/>
            <person name="Kumagai Y."/>
            <person name="Kogure K."/>
        </authorList>
    </citation>
    <scope>NUCLEOTIDE SEQUENCE [LARGE SCALE GENOMIC DNA]</scope>
    <source>
        <strain evidence="5 6">SAORIC-28</strain>
    </source>
</reference>
<evidence type="ECO:0000256" key="1">
    <source>
        <dbReference type="ARBA" id="ARBA00023015"/>
    </source>
</evidence>
<dbReference type="PRINTS" id="PR00033">
    <property type="entry name" value="HTHASNC"/>
</dbReference>
<evidence type="ECO:0000313" key="5">
    <source>
        <dbReference type="EMBL" id="PAP75195.1"/>
    </source>
</evidence>
<dbReference type="GO" id="GO:0043200">
    <property type="term" value="P:response to amino acid"/>
    <property type="evidence" value="ECO:0007669"/>
    <property type="project" value="TreeGrafter"/>
</dbReference>
<dbReference type="PANTHER" id="PTHR30154">
    <property type="entry name" value="LEUCINE-RESPONSIVE REGULATORY PROTEIN"/>
    <property type="match status" value="1"/>
</dbReference>
<name>A0A271IWU6_9BACT</name>
<dbReference type="InterPro" id="IPR019887">
    <property type="entry name" value="Tscrpt_reg_AsnC/Lrp_C"/>
</dbReference>
<organism evidence="5 6">
    <name type="scientific">Rubrivirga marina</name>
    <dbReference type="NCBI Taxonomy" id="1196024"/>
    <lineage>
        <taxon>Bacteria</taxon>
        <taxon>Pseudomonadati</taxon>
        <taxon>Rhodothermota</taxon>
        <taxon>Rhodothermia</taxon>
        <taxon>Rhodothermales</taxon>
        <taxon>Rubricoccaceae</taxon>
        <taxon>Rubrivirga</taxon>
    </lineage>
</organism>
<dbReference type="SMART" id="SM00344">
    <property type="entry name" value="HTH_ASNC"/>
    <property type="match status" value="1"/>
</dbReference>
<comment type="caution">
    <text evidence="5">The sequence shown here is derived from an EMBL/GenBank/DDBJ whole genome shotgun (WGS) entry which is preliminary data.</text>
</comment>
<dbReference type="Pfam" id="PF01037">
    <property type="entry name" value="AsnC_trans_reg"/>
    <property type="match status" value="1"/>
</dbReference>
<keyword evidence="2" id="KW-0238">DNA-binding</keyword>
<dbReference type="InterPro" id="IPR000485">
    <property type="entry name" value="AsnC-type_HTH_dom"/>
</dbReference>
<dbReference type="SUPFAM" id="SSF46785">
    <property type="entry name" value="Winged helix' DNA-binding domain"/>
    <property type="match status" value="1"/>
</dbReference>
<feature type="domain" description="HTH asnC-type" evidence="4">
    <location>
        <begin position="4"/>
        <end position="67"/>
    </location>
</feature>
<dbReference type="GO" id="GO:0005829">
    <property type="term" value="C:cytosol"/>
    <property type="evidence" value="ECO:0007669"/>
    <property type="project" value="TreeGrafter"/>
</dbReference>
<dbReference type="OrthoDB" id="9800326at2"/>
<dbReference type="Gene3D" id="1.10.10.10">
    <property type="entry name" value="Winged helix-like DNA-binding domain superfamily/Winged helix DNA-binding domain"/>
    <property type="match status" value="1"/>
</dbReference>
<dbReference type="Proteomes" id="UP000216339">
    <property type="component" value="Unassembled WGS sequence"/>
</dbReference>
<proteinExistence type="predicted"/>
<keyword evidence="1" id="KW-0805">Transcription regulation</keyword>
<dbReference type="RefSeq" id="WP_095508832.1">
    <property type="nucleotide sequence ID" value="NZ_MQWD01000001.1"/>
</dbReference>
<dbReference type="PANTHER" id="PTHR30154:SF54">
    <property type="entry name" value="POSSIBLE TRANSCRIPTIONAL REGULATORY PROTEIN (PROBABLY LRP_ASNC-FAMILY)"/>
    <property type="match status" value="1"/>
</dbReference>
<dbReference type="SUPFAM" id="SSF54909">
    <property type="entry name" value="Dimeric alpha+beta barrel"/>
    <property type="match status" value="1"/>
</dbReference>
<protein>
    <submittedName>
        <fullName evidence="5">ArsR family transcriptional regulator</fullName>
    </submittedName>
</protein>
<dbReference type="InterPro" id="IPR036388">
    <property type="entry name" value="WH-like_DNA-bd_sf"/>
</dbReference>
<dbReference type="PROSITE" id="PS50956">
    <property type="entry name" value="HTH_ASNC_2"/>
    <property type="match status" value="1"/>
</dbReference>